<name>A0ABX1M0H8_9CYAN</name>
<gene>
    <name evidence="3" type="ORF">HC246_22395</name>
</gene>
<dbReference type="InterPro" id="IPR001789">
    <property type="entry name" value="Sig_transdc_resp-reg_receiver"/>
</dbReference>
<evidence type="ECO:0000259" key="2">
    <source>
        <dbReference type="PROSITE" id="PS50110"/>
    </source>
</evidence>
<proteinExistence type="predicted"/>
<reference evidence="3 4" key="1">
    <citation type="submission" date="2020-03" db="EMBL/GenBank/DDBJ databases">
        <title>Draft Genome Sequence of 2-Methylisoborneol Producing Pseudanabaena yagii Strain GIHE-NHR1 Isolated from North Han River in South Korea.</title>
        <authorList>
            <person name="Jeong J."/>
        </authorList>
    </citation>
    <scope>NUCLEOTIDE SEQUENCE [LARGE SCALE GENOMIC DNA]</scope>
    <source>
        <strain evidence="3 4">GIHE-NHR1</strain>
    </source>
</reference>
<dbReference type="InterPro" id="IPR022552">
    <property type="entry name" value="UPF_Ycf55"/>
</dbReference>
<organism evidence="3 4">
    <name type="scientific">Pseudanabaena yagii GIHE-NHR1</name>
    <dbReference type="NCBI Taxonomy" id="2722753"/>
    <lineage>
        <taxon>Bacteria</taxon>
        <taxon>Bacillati</taxon>
        <taxon>Cyanobacteriota</taxon>
        <taxon>Cyanophyceae</taxon>
        <taxon>Pseudanabaenales</taxon>
        <taxon>Pseudanabaenaceae</taxon>
        <taxon>Pseudanabaena</taxon>
        <taxon>Pseudanabaena yagii</taxon>
    </lineage>
</organism>
<feature type="modified residue" description="4-aspartylphosphate" evidence="1">
    <location>
        <position position="60"/>
    </location>
</feature>
<dbReference type="EMBL" id="JAAVJL010000004">
    <property type="protein sequence ID" value="NMF60701.1"/>
    <property type="molecule type" value="Genomic_DNA"/>
</dbReference>
<comment type="caution">
    <text evidence="3">The sequence shown here is derived from an EMBL/GenBank/DDBJ whole genome shotgun (WGS) entry which is preliminary data.</text>
</comment>
<protein>
    <submittedName>
        <fullName evidence="3">DUF3685 domain-containing protein</fullName>
    </submittedName>
</protein>
<evidence type="ECO:0000256" key="1">
    <source>
        <dbReference type="PROSITE-ProRule" id="PRU00169"/>
    </source>
</evidence>
<accession>A0ABX1M0H8</accession>
<dbReference type="CDD" id="cd17535">
    <property type="entry name" value="REC_NarL-like"/>
    <property type="match status" value="1"/>
</dbReference>
<sequence length="592" mass="66807">MSDELYRLLLIDSDRIFRMGMRSWLAQFADLEVVAEVDTAEAALECLSDDARDIDLILLDLNLEESASEVSNEYLSGLELCQQLKSRYPDLPILLLSSPQPTELVAIALRTGVEGYCLKGTKPEELIIAIRQVASGEIYLGDRDNPQIKQSKQAFTNLPDEPVSVVAIIRHNFYLSGLRRIDRALGEVKAGLEGANPQQISDRFAQLVLAGQVRELQAARWLIHQLWKPSKRPHILSQSNDVSPTNLASDLSVEVATPKVEISGITKESNILAIQASLWDRTVEKLQASLVNLSRTPLEIDILKDEKKRELLYIALRQVEQSLTELRFSEIQPDQLHDQIPTILKNIWQETVINFFGKYYNLSYPLNTSEVNVVDVLLKDVAIVQAAFLNKIPQIENFLSHLLFETELIVNNANLAIGTPEAMQRAELILDNLLIQIANGVIQPLLNHFADVEEVKHKFYRYNLLPTREIERFRNDLSWKYRLEKYITDPQLIFESRQVLFAFANSGIKQVSIYAPRSQELQQLEGIQLAVTLVLELQDAIAPRLKSAIAFLGSGFVYVLTNVIGRGIGLIGRGVLQGIGTAWQESRPRNKK</sequence>
<dbReference type="PANTHER" id="PTHR45566">
    <property type="entry name" value="HTH-TYPE TRANSCRIPTIONAL REGULATOR YHJB-RELATED"/>
    <property type="match status" value="1"/>
</dbReference>
<evidence type="ECO:0000313" key="4">
    <source>
        <dbReference type="Proteomes" id="UP000738376"/>
    </source>
</evidence>
<dbReference type="InterPro" id="IPR016837">
    <property type="entry name" value="Uncharacterised_Ycf55_cyanobac"/>
</dbReference>
<dbReference type="InterPro" id="IPR051015">
    <property type="entry name" value="EvgA-like"/>
</dbReference>
<dbReference type="RefSeq" id="WP_169365655.1">
    <property type="nucleotide sequence ID" value="NZ_JAAVJL010000004.1"/>
</dbReference>
<dbReference type="Gene3D" id="3.40.50.2300">
    <property type="match status" value="1"/>
</dbReference>
<keyword evidence="4" id="KW-1185">Reference proteome</keyword>
<dbReference type="InterPro" id="IPR058245">
    <property type="entry name" value="NreC/VraR/RcsB-like_REC"/>
</dbReference>
<dbReference type="SMART" id="SM00448">
    <property type="entry name" value="REC"/>
    <property type="match status" value="1"/>
</dbReference>
<dbReference type="PROSITE" id="PS50110">
    <property type="entry name" value="RESPONSE_REGULATORY"/>
    <property type="match status" value="1"/>
</dbReference>
<feature type="domain" description="Response regulatory" evidence="2">
    <location>
        <begin position="7"/>
        <end position="134"/>
    </location>
</feature>
<dbReference type="PIRSF" id="PIRSF026434">
    <property type="entry name" value="RR_ycf55_prd"/>
    <property type="match status" value="1"/>
</dbReference>
<dbReference type="Pfam" id="PF00072">
    <property type="entry name" value="Response_reg"/>
    <property type="match status" value="1"/>
</dbReference>
<dbReference type="Pfam" id="PF12452">
    <property type="entry name" value="DUF3685"/>
    <property type="match status" value="1"/>
</dbReference>
<keyword evidence="1" id="KW-0597">Phosphoprotein</keyword>
<evidence type="ECO:0000313" key="3">
    <source>
        <dbReference type="EMBL" id="NMF60701.1"/>
    </source>
</evidence>
<dbReference type="PANTHER" id="PTHR45566:SF1">
    <property type="entry name" value="HTH-TYPE TRANSCRIPTIONAL REGULATOR YHJB-RELATED"/>
    <property type="match status" value="1"/>
</dbReference>
<dbReference type="Proteomes" id="UP000738376">
    <property type="component" value="Unassembled WGS sequence"/>
</dbReference>
<dbReference type="SUPFAM" id="SSF52172">
    <property type="entry name" value="CheY-like"/>
    <property type="match status" value="1"/>
</dbReference>
<dbReference type="InterPro" id="IPR011006">
    <property type="entry name" value="CheY-like_superfamily"/>
</dbReference>